<reference evidence="1" key="1">
    <citation type="journal article" date="2020" name="Phytopathology">
        <title>Genome Sequence Resources of Colletotrichum truncatum, C. plurivorum, C. musicola, and C. sojae: Four Species Pathogenic to Soybean (Glycine max).</title>
        <authorList>
            <person name="Rogerio F."/>
            <person name="Boufleur T.R."/>
            <person name="Ciampi-Guillardi M."/>
            <person name="Sukno S.A."/>
            <person name="Thon M.R."/>
            <person name="Massola Junior N.S."/>
            <person name="Baroncelli R."/>
        </authorList>
    </citation>
    <scope>NUCLEOTIDE SEQUENCE</scope>
    <source>
        <strain evidence="1">LFN00145</strain>
    </source>
</reference>
<keyword evidence="2" id="KW-1185">Reference proteome</keyword>
<comment type="caution">
    <text evidence="1">The sequence shown here is derived from an EMBL/GenBank/DDBJ whole genome shotgun (WGS) entry which is preliminary data.</text>
</comment>
<dbReference type="Proteomes" id="UP000654918">
    <property type="component" value="Unassembled WGS sequence"/>
</dbReference>
<organism evidence="1 2">
    <name type="scientific">Colletotrichum plurivorum</name>
    <dbReference type="NCBI Taxonomy" id="2175906"/>
    <lineage>
        <taxon>Eukaryota</taxon>
        <taxon>Fungi</taxon>
        <taxon>Dikarya</taxon>
        <taxon>Ascomycota</taxon>
        <taxon>Pezizomycotina</taxon>
        <taxon>Sordariomycetes</taxon>
        <taxon>Hypocreomycetidae</taxon>
        <taxon>Glomerellales</taxon>
        <taxon>Glomerellaceae</taxon>
        <taxon>Colletotrichum</taxon>
        <taxon>Colletotrichum orchidearum species complex</taxon>
    </lineage>
</organism>
<proteinExistence type="predicted"/>
<dbReference type="AlphaFoldDB" id="A0A8H6NBD6"/>
<evidence type="ECO:0000313" key="1">
    <source>
        <dbReference type="EMBL" id="KAF6826336.1"/>
    </source>
</evidence>
<protein>
    <submittedName>
        <fullName evidence="1">Uncharacterized protein</fullName>
    </submittedName>
</protein>
<gene>
    <name evidence="1" type="ORF">CPLU01_09703</name>
</gene>
<evidence type="ECO:0000313" key="2">
    <source>
        <dbReference type="Proteomes" id="UP000654918"/>
    </source>
</evidence>
<accession>A0A8H6NBD6</accession>
<dbReference type="EMBL" id="WIGO01000156">
    <property type="protein sequence ID" value="KAF6826336.1"/>
    <property type="molecule type" value="Genomic_DNA"/>
</dbReference>
<name>A0A8H6NBD6_9PEZI</name>
<sequence length="449" mass="49910">MGCWHYMMKRLMQRKGLTFPQGELFGSRDTMIDIFEGIFGETKLTSSNYNEAAEQFEETLTVVFYHLNDRADTYCILRGHHVFYETLASELPTEGDLTADLLKGLEEAYVEARRAYQGRVSHDTRLVQAVDDWIKIKDTVTSLPPLQTFSLSARPNGLQGIISGLQDVNITNNNAVWPPQYFSTGEVATMSMNYLRPLLHGRTPANPGSLPLIPNKKTHPRDIRGFLCAIALMNYIAKSIWNLNLSPIAQFPNPTDARVWSKASGGESRLCITLQRCMTDAVDVLKSGKLLSVALATPWFSRPWGAVPSIDDMQDAAGQSQADLWSALCPRQGFAVVLHKHGNGVELVVFDPIHCNEVIKNDPIVKANKMAIFNFRRSIQDNARKAVEDAGGQLVRGWYGGRMDAVDGRDSVQLTSGWIRQLVVASATSDPLAVNDSVFVQWGFEAITM</sequence>